<keyword evidence="3" id="KW-1185">Reference proteome</keyword>
<feature type="region of interest" description="Disordered" evidence="1">
    <location>
        <begin position="437"/>
        <end position="478"/>
    </location>
</feature>
<feature type="compositionally biased region" description="Polar residues" evidence="1">
    <location>
        <begin position="468"/>
        <end position="477"/>
    </location>
</feature>
<evidence type="ECO:0008006" key="4">
    <source>
        <dbReference type="Google" id="ProtNLM"/>
    </source>
</evidence>
<dbReference type="OrthoDB" id="272640at2759"/>
<evidence type="ECO:0000313" key="3">
    <source>
        <dbReference type="Proteomes" id="UP000031737"/>
    </source>
</evidence>
<proteinExistence type="predicted"/>
<evidence type="ECO:0000256" key="1">
    <source>
        <dbReference type="SAM" id="MobiDB-lite"/>
    </source>
</evidence>
<evidence type="ECO:0000313" key="2">
    <source>
        <dbReference type="EMBL" id="ESL10076.1"/>
    </source>
</evidence>
<dbReference type="AlphaFoldDB" id="A0A061J7N4"/>
<reference evidence="2 3" key="1">
    <citation type="submission" date="2013-07" db="EMBL/GenBank/DDBJ databases">
        <authorList>
            <person name="Stoco P.H."/>
            <person name="Wagner G."/>
            <person name="Gerber A."/>
            <person name="Zaha A."/>
            <person name="Thompson C."/>
            <person name="Bartholomeu D.C."/>
            <person name="Luckemeyer D.D."/>
            <person name="Bahia D."/>
            <person name="Loreto E."/>
            <person name="Prestes E.B."/>
            <person name="Lima F.M."/>
            <person name="Rodrigues-Luiz G."/>
            <person name="Vallejo G.A."/>
            <person name="Filho J.F."/>
            <person name="Monteiro K.M."/>
            <person name="Tyler K.M."/>
            <person name="de Almeida L.G."/>
            <person name="Ortiz M.F."/>
            <person name="Siervo M.A."/>
            <person name="de Moraes M.H."/>
            <person name="Cunha O.L."/>
            <person name="Mendonca-Neto R."/>
            <person name="Silva R."/>
            <person name="Teixeira S.M."/>
            <person name="Murta S.M."/>
            <person name="Sincero T.C."/>
            <person name="Mendes T.A."/>
            <person name="Urmenyi T.P."/>
            <person name="Silva V.G."/>
            <person name="da Rocha W.D."/>
            <person name="Andersson B."/>
            <person name="Romanha A.J."/>
            <person name="Steindel M."/>
            <person name="de Vasconcelos A.T."/>
            <person name="Grisard E.C."/>
        </authorList>
    </citation>
    <scope>NUCLEOTIDE SEQUENCE [LARGE SCALE GENOMIC DNA]</scope>
    <source>
        <strain evidence="2 3">SC58</strain>
    </source>
</reference>
<accession>A0A061J7N4</accession>
<organism evidence="2 3">
    <name type="scientific">Trypanosoma rangeli SC58</name>
    <dbReference type="NCBI Taxonomy" id="429131"/>
    <lineage>
        <taxon>Eukaryota</taxon>
        <taxon>Discoba</taxon>
        <taxon>Euglenozoa</taxon>
        <taxon>Kinetoplastea</taxon>
        <taxon>Metakinetoplastina</taxon>
        <taxon>Trypanosomatida</taxon>
        <taxon>Trypanosomatidae</taxon>
        <taxon>Trypanosoma</taxon>
        <taxon>Herpetosoma</taxon>
    </lineage>
</organism>
<dbReference type="VEuPathDB" id="TriTrypDB:TRSC58_02195"/>
<feature type="compositionally biased region" description="Polar residues" evidence="1">
    <location>
        <begin position="437"/>
        <end position="447"/>
    </location>
</feature>
<comment type="caution">
    <text evidence="2">The sequence shown here is derived from an EMBL/GenBank/DDBJ whole genome shotgun (WGS) entry which is preliminary data.</text>
</comment>
<dbReference type="Proteomes" id="UP000031737">
    <property type="component" value="Unassembled WGS sequence"/>
</dbReference>
<dbReference type="EMBL" id="AUPL01002195">
    <property type="protein sequence ID" value="ESL10076.1"/>
    <property type="molecule type" value="Genomic_DNA"/>
</dbReference>
<name>A0A061J7N4_TRYRA</name>
<protein>
    <recommendedName>
        <fullName evidence="4">Guanine nucleotide-binding protein subunit beta-like protein</fullName>
    </recommendedName>
</protein>
<sequence length="530" mass="57843">MGSCKRPREASDAPDIRDFFWRARENAALQRGGPFFLERILFPRLNQLHCGRGGVMPDPTRVSCEKGIGSLKRHGTLVLPQQIEASAQLCRWQLLQLNDLRRVVPQDPILTSSSPITDVVFDMREEFVVACQAQCLSAYSTEKWFDDHGAADELNYASPLVRVRAREQSSVGFGFSSVQFISSSLHLIAGYHRAPVVDIFDLEEVDESTYEPQQRFSLTEDCVSLHGTRGSRAGTSVDTSAGTICANDVVAVTEHVGLAALSSGRAVWLDRRTGAPIPCTGNVAQVYNIGQRGSRAAMRAPLTAIAFLCRDTPINVLCGTQSGAVQLWDTRCVRECIAVHQTSSAICRLHPSYASSMRGTVWLNNHVGEVQGINVGHSDIRLIAETKFAEVARPGFMPRLPLPRLSVLDPPGLIAFPHVSSNSLMLLDVSALMKKTPTQTAHNNNPSVFDEGGDDEERREEEGRDASEQMTATENPTVSSSDAACVAAVHKIALKNIVNFGWSPNISACVMWTKYGRLALGDALGSVWIA</sequence>
<gene>
    <name evidence="2" type="ORF">TRSC58_02195</name>
</gene>